<organism evidence="1 2">
    <name type="scientific">Melia azedarach</name>
    <name type="common">Chinaberry tree</name>
    <dbReference type="NCBI Taxonomy" id="155640"/>
    <lineage>
        <taxon>Eukaryota</taxon>
        <taxon>Viridiplantae</taxon>
        <taxon>Streptophyta</taxon>
        <taxon>Embryophyta</taxon>
        <taxon>Tracheophyta</taxon>
        <taxon>Spermatophyta</taxon>
        <taxon>Magnoliopsida</taxon>
        <taxon>eudicotyledons</taxon>
        <taxon>Gunneridae</taxon>
        <taxon>Pentapetalae</taxon>
        <taxon>rosids</taxon>
        <taxon>malvids</taxon>
        <taxon>Sapindales</taxon>
        <taxon>Meliaceae</taxon>
        <taxon>Melia</taxon>
    </lineage>
</organism>
<proteinExistence type="predicted"/>
<sequence length="620" mass="69403">MLGFEEELMNVDEDDKEILSSSNGCKLVPWLSWEEWDSVRESLFSSSAHNVASAIKRISTWRSRGCLPVVIDVTASIIEIQQRDPYYRDKDDQPADVLESEQMLAMLYCMAILRLVNCVVEKTRRKTEVSIAEAANAIGIPRKLIDVRHEGSHRDLPALQVLRDCSDKALDWLKAYYWEPQKMQIPFQGDGTAEIRRDIRSELRALAFCLNVKQNSQLGSALIKGKRSKKKMTKGLKILVKLYSSFSSEIVSELLEFLLNAFDSSNMECPNDSHVDTNVHTSLDDWKPLIIRFSNKEPELLLSLLKAVLDMIENEAGKAYNTGGQNMTSAEYSTGTNQIENLSYLFAWLVRLLGGLKTLGSAGSADEVQVSSAGKNKSNAILVELLRKCLLVAAVGDKLLVDSALNLAKMVSNTSITEKLNKLSLIYLSHSNASEEPCFITSSQNLLSQQQEDSICQAAKKLELIKQQKMKSKIVKTADANVGNLNRWVVAKSWNSCPIGMLPRDLGSSGHLPVLDCDDNKQTWELNQCSGKRKASCNLQQFDNSIAKKMKDTVEVSQSENDISSCEDAEGHLMIGGVWKKIGEEELQTIKSGWFLVKTYQEMKEMISISSEITFVYNFH</sequence>
<evidence type="ECO:0000313" key="1">
    <source>
        <dbReference type="EMBL" id="KAJ4724467.1"/>
    </source>
</evidence>
<protein>
    <submittedName>
        <fullName evidence="1">Las1-like protein</fullName>
    </submittedName>
</protein>
<comment type="caution">
    <text evidence="1">The sequence shown here is derived from an EMBL/GenBank/DDBJ whole genome shotgun (WGS) entry which is preliminary data.</text>
</comment>
<evidence type="ECO:0000313" key="2">
    <source>
        <dbReference type="Proteomes" id="UP001164539"/>
    </source>
</evidence>
<accession>A0ACC1YLZ7</accession>
<gene>
    <name evidence="1" type="ORF">OWV82_003459</name>
</gene>
<name>A0ACC1YLZ7_MELAZ</name>
<keyword evidence="2" id="KW-1185">Reference proteome</keyword>
<dbReference type="EMBL" id="CM051395">
    <property type="protein sequence ID" value="KAJ4724467.1"/>
    <property type="molecule type" value="Genomic_DNA"/>
</dbReference>
<reference evidence="1 2" key="1">
    <citation type="journal article" date="2023" name="Science">
        <title>Complex scaffold remodeling in plant triterpene biosynthesis.</title>
        <authorList>
            <person name="De La Pena R."/>
            <person name="Hodgson H."/>
            <person name="Liu J.C."/>
            <person name="Stephenson M.J."/>
            <person name="Martin A.C."/>
            <person name="Owen C."/>
            <person name="Harkess A."/>
            <person name="Leebens-Mack J."/>
            <person name="Jimenez L.E."/>
            <person name="Osbourn A."/>
            <person name="Sattely E.S."/>
        </authorList>
    </citation>
    <scope>NUCLEOTIDE SEQUENCE [LARGE SCALE GENOMIC DNA]</scope>
    <source>
        <strain evidence="2">cv. JPN11</strain>
        <tissue evidence="1">Leaf</tissue>
    </source>
</reference>
<dbReference type="Proteomes" id="UP001164539">
    <property type="component" value="Chromosome 2"/>
</dbReference>